<dbReference type="HOGENOM" id="CLU_785846_0_0_1"/>
<dbReference type="VEuPathDB" id="VectorBase:CQUJHB006628"/>
<keyword evidence="2" id="KW-1133">Transmembrane helix</keyword>
<evidence type="ECO:0000256" key="1">
    <source>
        <dbReference type="SAM" id="MobiDB-lite"/>
    </source>
</evidence>
<dbReference type="InParanoid" id="B0WQ65"/>
<keyword evidence="5" id="KW-1185">Reference proteome</keyword>
<name>B0WQ65_CULQU</name>
<evidence type="ECO:0000313" key="4">
    <source>
        <dbReference type="EnsemblMetazoa" id="CPIJ009197-PA"/>
    </source>
</evidence>
<reference evidence="4" key="2">
    <citation type="submission" date="2021-02" db="UniProtKB">
        <authorList>
            <consortium name="EnsemblMetazoa"/>
        </authorList>
    </citation>
    <scope>IDENTIFICATION</scope>
    <source>
        <strain evidence="4">JHB</strain>
    </source>
</reference>
<dbReference type="EMBL" id="DS232035">
    <property type="protein sequence ID" value="EDS32723.1"/>
    <property type="molecule type" value="Genomic_DNA"/>
</dbReference>
<dbReference type="VEuPathDB" id="VectorBase:CPIJ009197"/>
<gene>
    <name evidence="4" type="primary">6041612</name>
    <name evidence="3" type="ORF">CpipJ_CPIJ009197</name>
</gene>
<dbReference type="AlphaFoldDB" id="B0WQ65"/>
<feature type="region of interest" description="Disordered" evidence="1">
    <location>
        <begin position="1"/>
        <end position="27"/>
    </location>
</feature>
<feature type="region of interest" description="Disordered" evidence="1">
    <location>
        <begin position="234"/>
        <end position="255"/>
    </location>
</feature>
<dbReference type="OrthoDB" id="5948003at2759"/>
<dbReference type="VEuPathDB" id="VectorBase:CQUJHB007141"/>
<protein>
    <submittedName>
        <fullName evidence="3 4">Papilin</fullName>
    </submittedName>
</protein>
<reference evidence="3" key="1">
    <citation type="submission" date="2007-03" db="EMBL/GenBank/DDBJ databases">
        <title>Annotation of Culex pipiens quinquefasciatus.</title>
        <authorList>
            <consortium name="The Broad Institute Genome Sequencing Platform"/>
            <person name="Atkinson P.W."/>
            <person name="Hemingway J."/>
            <person name="Christensen B.M."/>
            <person name="Higgs S."/>
            <person name="Kodira C."/>
            <person name="Hannick L."/>
            <person name="Megy K."/>
            <person name="O'Leary S."/>
            <person name="Pearson M."/>
            <person name="Haas B.J."/>
            <person name="Mauceli E."/>
            <person name="Wortman J.R."/>
            <person name="Lee N.H."/>
            <person name="Guigo R."/>
            <person name="Stanke M."/>
            <person name="Alvarado L."/>
            <person name="Amedeo P."/>
            <person name="Antoine C.H."/>
            <person name="Arensburger P."/>
            <person name="Bidwell S.L."/>
            <person name="Crawford M."/>
            <person name="Camaro F."/>
            <person name="Devon K."/>
            <person name="Engels R."/>
            <person name="Hammond M."/>
            <person name="Howarth C."/>
            <person name="Koehrsen M."/>
            <person name="Lawson D."/>
            <person name="Montgomery P."/>
            <person name="Nene V."/>
            <person name="Nusbaum C."/>
            <person name="Puiu D."/>
            <person name="Romero-Severson J."/>
            <person name="Severson D.W."/>
            <person name="Shumway M."/>
            <person name="Sisk P."/>
            <person name="Stolte C."/>
            <person name="Zeng Q."/>
            <person name="Eisenstadt E."/>
            <person name="Fraser-Liggett C."/>
            <person name="Strausberg R."/>
            <person name="Galagan J."/>
            <person name="Birren B."/>
            <person name="Collins F.H."/>
        </authorList>
    </citation>
    <scope>NUCLEOTIDE SEQUENCE [LARGE SCALE GENOMIC DNA]</scope>
    <source>
        <strain evidence="3">JHB</strain>
    </source>
</reference>
<dbReference type="Pfam" id="PF19030">
    <property type="entry name" value="TSP1_ADAMTS"/>
    <property type="match status" value="1"/>
</dbReference>
<keyword evidence="2" id="KW-0812">Transmembrane</keyword>
<keyword evidence="2" id="KW-0472">Membrane</keyword>
<accession>B0WQ65</accession>
<sequence>MVSLAKTTRQTASTREDSGKNVSPFLCSPDTKPEARIRMRPCAGGLKERRVECKQIMAQEHKVEWPTSMCPSNTPPDKKPCNGKACAPEYQKPPIPGNQLDFHLSTARNCSMSSVNTFTDPTANGDSGDLFRADGLLVEANPLDEPARCATWEIIQIDDPRTLHRSQHLYPGGPAPTSPSTRRTCTNITKKHSCRGAGHKDFGKWSINECISATPPSFLTASTGIHVTGSNIPTAASTPSGNLLPHGHRGRPDQNNRLVRTFTSGCCLSRRRSCYCYRNATFRIPIRETAAATTRHLNSQEWHLSVKENDNTPNGCQSLIAARIAVLIIIIITFVSRKNRVPCFRCLAWQQIG</sequence>
<dbReference type="EnsemblMetazoa" id="CPIJ009197-RA">
    <property type="protein sequence ID" value="CPIJ009197-PA"/>
    <property type="gene ID" value="CPIJ009197"/>
</dbReference>
<dbReference type="KEGG" id="cqu:CpipJ_CPIJ009197"/>
<evidence type="ECO:0000313" key="3">
    <source>
        <dbReference type="EMBL" id="EDS32723.1"/>
    </source>
</evidence>
<feature type="transmembrane region" description="Helical" evidence="2">
    <location>
        <begin position="318"/>
        <end position="335"/>
    </location>
</feature>
<proteinExistence type="predicted"/>
<dbReference type="Proteomes" id="UP000002320">
    <property type="component" value="Unassembled WGS sequence"/>
</dbReference>
<dbReference type="eggNOG" id="KOG3538">
    <property type="taxonomic scope" value="Eukaryota"/>
</dbReference>
<evidence type="ECO:0000313" key="5">
    <source>
        <dbReference type="Proteomes" id="UP000002320"/>
    </source>
</evidence>
<evidence type="ECO:0000256" key="2">
    <source>
        <dbReference type="SAM" id="Phobius"/>
    </source>
</evidence>
<organism>
    <name type="scientific">Culex quinquefasciatus</name>
    <name type="common">Southern house mosquito</name>
    <name type="synonym">Culex pungens</name>
    <dbReference type="NCBI Taxonomy" id="7176"/>
    <lineage>
        <taxon>Eukaryota</taxon>
        <taxon>Metazoa</taxon>
        <taxon>Ecdysozoa</taxon>
        <taxon>Arthropoda</taxon>
        <taxon>Hexapoda</taxon>
        <taxon>Insecta</taxon>
        <taxon>Pterygota</taxon>
        <taxon>Neoptera</taxon>
        <taxon>Endopterygota</taxon>
        <taxon>Diptera</taxon>
        <taxon>Nematocera</taxon>
        <taxon>Culicoidea</taxon>
        <taxon>Culicidae</taxon>
        <taxon>Culicinae</taxon>
        <taxon>Culicini</taxon>
        <taxon>Culex</taxon>
        <taxon>Culex</taxon>
    </lineage>
</organism>
<feature type="compositionally biased region" description="Polar residues" evidence="1">
    <location>
        <begin position="1"/>
        <end position="13"/>
    </location>
</feature>